<dbReference type="Proteomes" id="UP000199440">
    <property type="component" value="Unassembled WGS sequence"/>
</dbReference>
<dbReference type="STRING" id="192904.SAMN04488514_1011043"/>
<evidence type="ECO:0008006" key="3">
    <source>
        <dbReference type="Google" id="ProtNLM"/>
    </source>
</evidence>
<dbReference type="EMBL" id="FNGV01000001">
    <property type="protein sequence ID" value="SDL50556.1"/>
    <property type="molecule type" value="Genomic_DNA"/>
</dbReference>
<name>A0A1G9KLS5_9FLAO</name>
<organism evidence="1 2">
    <name type="scientific">Kriegella aquimaris</name>
    <dbReference type="NCBI Taxonomy" id="192904"/>
    <lineage>
        <taxon>Bacteria</taxon>
        <taxon>Pseudomonadati</taxon>
        <taxon>Bacteroidota</taxon>
        <taxon>Flavobacteriia</taxon>
        <taxon>Flavobacteriales</taxon>
        <taxon>Flavobacteriaceae</taxon>
        <taxon>Kriegella</taxon>
    </lineage>
</organism>
<protein>
    <recommendedName>
        <fullName evidence="3">Fibronectin type-III domain-containing protein</fullName>
    </recommendedName>
</protein>
<dbReference type="OrthoDB" id="789771at2"/>
<reference evidence="1 2" key="1">
    <citation type="submission" date="2016-10" db="EMBL/GenBank/DDBJ databases">
        <authorList>
            <person name="de Groot N.N."/>
        </authorList>
    </citation>
    <scope>NUCLEOTIDE SEQUENCE [LARGE SCALE GENOMIC DNA]</scope>
    <source>
        <strain evidence="1 2">DSM 19886</strain>
    </source>
</reference>
<evidence type="ECO:0000313" key="2">
    <source>
        <dbReference type="Proteomes" id="UP000199440"/>
    </source>
</evidence>
<dbReference type="RefSeq" id="WP_089886058.1">
    <property type="nucleotide sequence ID" value="NZ_FNGV01000001.1"/>
</dbReference>
<accession>A0A1G9KLS5</accession>
<gene>
    <name evidence="1" type="ORF">SAMN04488514_1011043</name>
</gene>
<keyword evidence="2" id="KW-1185">Reference proteome</keyword>
<evidence type="ECO:0000313" key="1">
    <source>
        <dbReference type="EMBL" id="SDL50556.1"/>
    </source>
</evidence>
<dbReference type="AlphaFoldDB" id="A0A1G9KLS5"/>
<sequence length="236" mass="27298">MKKVKHSYWILCLFLFVQCGPKADFDENLLEDIIDEPQVSQLIFPENNTECNQGTVLNENESNVLFKWQRTEETDFYTLHLKDLAKNSKQTFEVDTIEIEITLNRGTPYEWYVTSESYISPITATSEKWRFFNASSGTSNYAPFPAEAVTPKMGETVSLRQGNVLDIEWTTTDIDGDNLTYVLFYGKENPPKSNKNETDKNKTAIYLPDGIYYWYIKSIDQYGNASESDIFQFKVD</sequence>
<proteinExistence type="predicted"/>